<feature type="transmembrane region" description="Helical" evidence="1">
    <location>
        <begin position="222"/>
        <end position="240"/>
    </location>
</feature>
<feature type="signal peptide" evidence="2">
    <location>
        <begin position="1"/>
        <end position="22"/>
    </location>
</feature>
<keyword evidence="1" id="KW-0472">Membrane</keyword>
<dbReference type="AlphaFoldDB" id="A0A1E5LCW5"/>
<keyword evidence="2" id="KW-0732">Signal</keyword>
<organism evidence="3 4">
    <name type="scientific">Bacillus solimangrovi</name>
    <dbReference type="NCBI Taxonomy" id="1305675"/>
    <lineage>
        <taxon>Bacteria</taxon>
        <taxon>Bacillati</taxon>
        <taxon>Bacillota</taxon>
        <taxon>Bacilli</taxon>
        <taxon>Bacillales</taxon>
        <taxon>Bacillaceae</taxon>
        <taxon>Bacillus</taxon>
    </lineage>
</organism>
<keyword evidence="4" id="KW-1185">Reference proteome</keyword>
<feature type="chain" id="PRO_5038375786" description="Sporulation protein YpjB" evidence="2">
    <location>
        <begin position="23"/>
        <end position="249"/>
    </location>
</feature>
<proteinExistence type="predicted"/>
<gene>
    <name evidence="3" type="ORF">BFG57_03975</name>
</gene>
<dbReference type="STRING" id="1305675.BFG57_03975"/>
<evidence type="ECO:0008006" key="5">
    <source>
        <dbReference type="Google" id="ProtNLM"/>
    </source>
</evidence>
<dbReference type="Proteomes" id="UP000095209">
    <property type="component" value="Unassembled WGS sequence"/>
</dbReference>
<accession>A0A1E5LCW5</accession>
<dbReference type="OrthoDB" id="2111742at2"/>
<dbReference type="RefSeq" id="WP_069718186.1">
    <property type="nucleotide sequence ID" value="NZ_MJEH01000044.1"/>
</dbReference>
<evidence type="ECO:0000313" key="4">
    <source>
        <dbReference type="Proteomes" id="UP000095209"/>
    </source>
</evidence>
<protein>
    <recommendedName>
        <fullName evidence="5">Sporulation protein YpjB</fullName>
    </recommendedName>
</protein>
<evidence type="ECO:0000313" key="3">
    <source>
        <dbReference type="EMBL" id="OEH91900.1"/>
    </source>
</evidence>
<sequence>MKKIIYYLIMTMILTLTGVSQAFAYSYGDPGEEQIAEAYIELKNHLENDNWDGAKQVYDTYEKEFDLYFTKTVPLIAEGFEQKDKELILDSYKAALRLNVERRLHFADEQFEDYGQAKLLLAKARGTFNILAPYVQDQEGDEYVQNVYASFDLALQSLGNPGLFGIGNQENDYDTFQQETENIIKKVEPFFAIPKNEEEGKSHLTEENLDFLEDKEIGSSSFWLWFSVALFAILVFIVFVNKSKKQKEK</sequence>
<evidence type="ECO:0000256" key="1">
    <source>
        <dbReference type="SAM" id="Phobius"/>
    </source>
</evidence>
<comment type="caution">
    <text evidence="3">The sequence shown here is derived from an EMBL/GenBank/DDBJ whole genome shotgun (WGS) entry which is preliminary data.</text>
</comment>
<name>A0A1E5LCW5_9BACI</name>
<keyword evidence="1" id="KW-1133">Transmembrane helix</keyword>
<reference evidence="3 4" key="1">
    <citation type="submission" date="2016-08" db="EMBL/GenBank/DDBJ databases">
        <title>Genome of Bacillus solimangrovi GH2-4.</title>
        <authorList>
            <person name="Lim S."/>
            <person name="Kim B.-C."/>
        </authorList>
    </citation>
    <scope>NUCLEOTIDE SEQUENCE [LARGE SCALE GENOMIC DNA]</scope>
    <source>
        <strain evidence="3 4">GH2-4</strain>
    </source>
</reference>
<keyword evidence="1" id="KW-0812">Transmembrane</keyword>
<evidence type="ECO:0000256" key="2">
    <source>
        <dbReference type="SAM" id="SignalP"/>
    </source>
</evidence>
<dbReference type="EMBL" id="MJEH01000044">
    <property type="protein sequence ID" value="OEH91900.1"/>
    <property type="molecule type" value="Genomic_DNA"/>
</dbReference>